<organism evidence="1 2">
    <name type="scientific">Viridothelium virens</name>
    <name type="common">Speckled blister lichen</name>
    <name type="synonym">Trypethelium virens</name>
    <dbReference type="NCBI Taxonomy" id="1048519"/>
    <lineage>
        <taxon>Eukaryota</taxon>
        <taxon>Fungi</taxon>
        <taxon>Dikarya</taxon>
        <taxon>Ascomycota</taxon>
        <taxon>Pezizomycotina</taxon>
        <taxon>Dothideomycetes</taxon>
        <taxon>Dothideomycetes incertae sedis</taxon>
        <taxon>Trypetheliales</taxon>
        <taxon>Trypetheliaceae</taxon>
        <taxon>Viridothelium</taxon>
    </lineage>
</organism>
<dbReference type="OrthoDB" id="3914591at2759"/>
<proteinExistence type="predicted"/>
<reference evidence="1" key="1">
    <citation type="journal article" date="2020" name="Stud. Mycol.">
        <title>101 Dothideomycetes genomes: a test case for predicting lifestyles and emergence of pathogens.</title>
        <authorList>
            <person name="Haridas S."/>
            <person name="Albert R."/>
            <person name="Binder M."/>
            <person name="Bloem J."/>
            <person name="Labutti K."/>
            <person name="Salamov A."/>
            <person name="Andreopoulos B."/>
            <person name="Baker S."/>
            <person name="Barry K."/>
            <person name="Bills G."/>
            <person name="Bluhm B."/>
            <person name="Cannon C."/>
            <person name="Castanera R."/>
            <person name="Culley D."/>
            <person name="Daum C."/>
            <person name="Ezra D."/>
            <person name="Gonzalez J."/>
            <person name="Henrissat B."/>
            <person name="Kuo A."/>
            <person name="Liang C."/>
            <person name="Lipzen A."/>
            <person name="Lutzoni F."/>
            <person name="Magnuson J."/>
            <person name="Mondo S."/>
            <person name="Nolan M."/>
            <person name="Ohm R."/>
            <person name="Pangilinan J."/>
            <person name="Park H.-J."/>
            <person name="Ramirez L."/>
            <person name="Alfaro M."/>
            <person name="Sun H."/>
            <person name="Tritt A."/>
            <person name="Yoshinaga Y."/>
            <person name="Zwiers L.-H."/>
            <person name="Turgeon B."/>
            <person name="Goodwin S."/>
            <person name="Spatafora J."/>
            <person name="Crous P."/>
            <person name="Grigoriev I."/>
        </authorList>
    </citation>
    <scope>NUCLEOTIDE SEQUENCE</scope>
    <source>
        <strain evidence="1">Tuck. ex Michener</strain>
    </source>
</reference>
<accession>A0A6A6GVD4</accession>
<dbReference type="Proteomes" id="UP000800092">
    <property type="component" value="Unassembled WGS sequence"/>
</dbReference>
<dbReference type="EMBL" id="ML991855">
    <property type="protein sequence ID" value="KAF2229734.1"/>
    <property type="molecule type" value="Genomic_DNA"/>
</dbReference>
<gene>
    <name evidence="1" type="ORF">EV356DRAFT_371618</name>
</gene>
<sequence>MAEIFGVVASSLEVVKTVLKLRSLWSEVKEAPATVSDLLEKAELIGNILSATEATFLSANLPPNLCHTAHVTESIALCHRAQKSLNDAAEMLDRKLISTHRFRRKLVAVKICLKKEDIERLTTKLDRAVRLLILANQHVQSAQSNYMLSQLSSAVKQPRMIGSKASTDTTLIPKPVLSDGIGRISTSSGSRHLDQNHQPNSTMPSTWSIRRLRLSLQYHYTSKEFSWRFSLPTWYTQIIWEIQVARAISGWNFFIRKYTYRQWDSTVFKCVQAGNIEALQELFDRGEASLFDREFFSGSTLQHEALGFGRSKVSRFLTEQGLDVMEVDAKGQ</sequence>
<name>A0A6A6GVD4_VIRVR</name>
<evidence type="ECO:0000313" key="2">
    <source>
        <dbReference type="Proteomes" id="UP000800092"/>
    </source>
</evidence>
<dbReference type="AlphaFoldDB" id="A0A6A6GVD4"/>
<evidence type="ECO:0000313" key="1">
    <source>
        <dbReference type="EMBL" id="KAF2229734.1"/>
    </source>
</evidence>
<keyword evidence="2" id="KW-1185">Reference proteome</keyword>
<protein>
    <submittedName>
        <fullName evidence="1">Uncharacterized protein</fullName>
    </submittedName>
</protein>